<gene>
    <name evidence="1" type="ORF">V1478_001822</name>
</gene>
<dbReference type="EMBL" id="JAUDFV010000027">
    <property type="protein sequence ID" value="KAL2737736.1"/>
    <property type="molecule type" value="Genomic_DNA"/>
</dbReference>
<proteinExistence type="predicted"/>
<dbReference type="Proteomes" id="UP001607302">
    <property type="component" value="Unassembled WGS sequence"/>
</dbReference>
<evidence type="ECO:0000313" key="2">
    <source>
        <dbReference type="Proteomes" id="UP001607302"/>
    </source>
</evidence>
<protein>
    <submittedName>
        <fullName evidence="1">Uncharacterized protein</fullName>
    </submittedName>
</protein>
<accession>A0ABD2BY75</accession>
<dbReference type="AlphaFoldDB" id="A0ABD2BY75"/>
<name>A0ABD2BY75_VESSQ</name>
<sequence length="99" mass="11462">MANMTPKQAPMFRMIPISPSSIIVAINLILIPSVTLEHQPSDTPRVKPPSETEISGIYYYQHKRERNMHLQKPRMEFLICNPKNGSREFADRVDRRKTA</sequence>
<keyword evidence="2" id="KW-1185">Reference proteome</keyword>
<comment type="caution">
    <text evidence="1">The sequence shown here is derived from an EMBL/GenBank/DDBJ whole genome shotgun (WGS) entry which is preliminary data.</text>
</comment>
<evidence type="ECO:0000313" key="1">
    <source>
        <dbReference type="EMBL" id="KAL2737736.1"/>
    </source>
</evidence>
<organism evidence="1 2">
    <name type="scientific">Vespula squamosa</name>
    <name type="common">Southern yellow jacket</name>
    <name type="synonym">Wasp</name>
    <dbReference type="NCBI Taxonomy" id="30214"/>
    <lineage>
        <taxon>Eukaryota</taxon>
        <taxon>Metazoa</taxon>
        <taxon>Ecdysozoa</taxon>
        <taxon>Arthropoda</taxon>
        <taxon>Hexapoda</taxon>
        <taxon>Insecta</taxon>
        <taxon>Pterygota</taxon>
        <taxon>Neoptera</taxon>
        <taxon>Endopterygota</taxon>
        <taxon>Hymenoptera</taxon>
        <taxon>Apocrita</taxon>
        <taxon>Aculeata</taxon>
        <taxon>Vespoidea</taxon>
        <taxon>Vespidae</taxon>
        <taxon>Vespinae</taxon>
        <taxon>Vespula</taxon>
    </lineage>
</organism>
<reference evidence="1 2" key="1">
    <citation type="journal article" date="2024" name="Ann. Entomol. Soc. Am.">
        <title>Genomic analyses of the southern and eastern yellowjacket wasps (Hymenoptera: Vespidae) reveal evolutionary signatures of social life.</title>
        <authorList>
            <person name="Catto M.A."/>
            <person name="Caine P.B."/>
            <person name="Orr S.E."/>
            <person name="Hunt B.G."/>
            <person name="Goodisman M.A.D."/>
        </authorList>
    </citation>
    <scope>NUCLEOTIDE SEQUENCE [LARGE SCALE GENOMIC DNA]</scope>
    <source>
        <strain evidence="1">233</strain>
        <tissue evidence="1">Head and thorax</tissue>
    </source>
</reference>